<dbReference type="Gene3D" id="3.40.630.30">
    <property type="match status" value="1"/>
</dbReference>
<evidence type="ECO:0000259" key="1">
    <source>
        <dbReference type="PROSITE" id="PS51186"/>
    </source>
</evidence>
<protein>
    <submittedName>
        <fullName evidence="2">GNAT family N-acetyltransferase</fullName>
    </submittedName>
</protein>
<organism evidence="2 3">
    <name type="scientific">Paenibacillus agricola</name>
    <dbReference type="NCBI Taxonomy" id="2716264"/>
    <lineage>
        <taxon>Bacteria</taxon>
        <taxon>Bacillati</taxon>
        <taxon>Bacillota</taxon>
        <taxon>Bacilli</taxon>
        <taxon>Bacillales</taxon>
        <taxon>Paenibacillaceae</taxon>
        <taxon>Paenibacillus</taxon>
    </lineage>
</organism>
<dbReference type="EMBL" id="JAAOIW010000007">
    <property type="protein sequence ID" value="NHN32002.1"/>
    <property type="molecule type" value="Genomic_DNA"/>
</dbReference>
<sequence>MLAPSASVFHVVPLTEAHCQDICTWSYPTPYDIYNWHPWEIMLAGQDEFADERLRDEQYRAVVNEEGGLWGFAQLFPIAGVTRIGLGMRPDLCGQGHGVAFVRAIAAEAKRSKPSNEIDLEVLAWNIRAYRTYQQAGFVQTDTYTKKTPTGLTTFYCMVWKPHRNTPPL</sequence>
<dbReference type="InterPro" id="IPR000182">
    <property type="entry name" value="GNAT_dom"/>
</dbReference>
<dbReference type="Pfam" id="PF00583">
    <property type="entry name" value="Acetyltransf_1"/>
    <property type="match status" value="1"/>
</dbReference>
<dbReference type="InterPro" id="IPR016181">
    <property type="entry name" value="Acyl_CoA_acyltransferase"/>
</dbReference>
<keyword evidence="3" id="KW-1185">Reference proteome</keyword>
<evidence type="ECO:0000313" key="3">
    <source>
        <dbReference type="Proteomes" id="UP001165962"/>
    </source>
</evidence>
<evidence type="ECO:0000313" key="2">
    <source>
        <dbReference type="EMBL" id="NHN32002.1"/>
    </source>
</evidence>
<dbReference type="PROSITE" id="PS51186">
    <property type="entry name" value="GNAT"/>
    <property type="match status" value="1"/>
</dbReference>
<name>A0ABX0J6F4_9BACL</name>
<feature type="domain" description="N-acetyltransferase" evidence="1">
    <location>
        <begin position="23"/>
        <end position="163"/>
    </location>
</feature>
<accession>A0ABX0J6F4</accession>
<dbReference type="RefSeq" id="WP_166152303.1">
    <property type="nucleotide sequence ID" value="NZ_JAAOIW010000007.1"/>
</dbReference>
<proteinExistence type="predicted"/>
<dbReference type="SUPFAM" id="SSF55729">
    <property type="entry name" value="Acyl-CoA N-acyltransferases (Nat)"/>
    <property type="match status" value="1"/>
</dbReference>
<reference evidence="2" key="1">
    <citation type="submission" date="2020-03" db="EMBL/GenBank/DDBJ databases">
        <title>Draft sequencing of Paenibacilllus sp. S3N08.</title>
        <authorList>
            <person name="Kim D.-U."/>
        </authorList>
    </citation>
    <scope>NUCLEOTIDE SEQUENCE</scope>
    <source>
        <strain evidence="2">S3N08</strain>
    </source>
</reference>
<dbReference type="Proteomes" id="UP001165962">
    <property type="component" value="Unassembled WGS sequence"/>
</dbReference>
<gene>
    <name evidence="2" type="ORF">G9U52_19380</name>
</gene>
<comment type="caution">
    <text evidence="2">The sequence shown here is derived from an EMBL/GenBank/DDBJ whole genome shotgun (WGS) entry which is preliminary data.</text>
</comment>